<dbReference type="InParanoid" id="B9SQC5"/>
<protein>
    <submittedName>
        <fullName evidence="2">Uncharacterized protein</fullName>
    </submittedName>
</protein>
<name>B9SQC5_RICCO</name>
<dbReference type="EMBL" id="EQ974081">
    <property type="protein sequence ID" value="EEF34201.1"/>
    <property type="molecule type" value="Genomic_DNA"/>
</dbReference>
<feature type="compositionally biased region" description="Basic and acidic residues" evidence="1">
    <location>
        <begin position="1"/>
        <end position="11"/>
    </location>
</feature>
<accession>B9SQC5</accession>
<evidence type="ECO:0000313" key="3">
    <source>
        <dbReference type="Proteomes" id="UP000008311"/>
    </source>
</evidence>
<reference evidence="3" key="1">
    <citation type="journal article" date="2010" name="Nat. Biotechnol.">
        <title>Draft genome sequence of the oilseed species Ricinus communis.</title>
        <authorList>
            <person name="Chan A.P."/>
            <person name="Crabtree J."/>
            <person name="Zhao Q."/>
            <person name="Lorenzi H."/>
            <person name="Orvis J."/>
            <person name="Puiu D."/>
            <person name="Melake-Berhan A."/>
            <person name="Jones K.M."/>
            <person name="Redman J."/>
            <person name="Chen G."/>
            <person name="Cahoon E.B."/>
            <person name="Gedil M."/>
            <person name="Stanke M."/>
            <person name="Haas B.J."/>
            <person name="Wortman J.R."/>
            <person name="Fraser-Liggett C.M."/>
            <person name="Ravel J."/>
            <person name="Rabinowicz P.D."/>
        </authorList>
    </citation>
    <scope>NUCLEOTIDE SEQUENCE [LARGE SCALE GENOMIC DNA]</scope>
    <source>
        <strain evidence="3">cv. Hale</strain>
    </source>
</reference>
<evidence type="ECO:0000256" key="1">
    <source>
        <dbReference type="SAM" id="MobiDB-lite"/>
    </source>
</evidence>
<organism evidence="2 3">
    <name type="scientific">Ricinus communis</name>
    <name type="common">Castor bean</name>
    <dbReference type="NCBI Taxonomy" id="3988"/>
    <lineage>
        <taxon>Eukaryota</taxon>
        <taxon>Viridiplantae</taxon>
        <taxon>Streptophyta</taxon>
        <taxon>Embryophyta</taxon>
        <taxon>Tracheophyta</taxon>
        <taxon>Spermatophyta</taxon>
        <taxon>Magnoliopsida</taxon>
        <taxon>eudicotyledons</taxon>
        <taxon>Gunneridae</taxon>
        <taxon>Pentapetalae</taxon>
        <taxon>rosids</taxon>
        <taxon>fabids</taxon>
        <taxon>Malpighiales</taxon>
        <taxon>Euphorbiaceae</taxon>
        <taxon>Acalyphoideae</taxon>
        <taxon>Acalypheae</taxon>
        <taxon>Ricinus</taxon>
    </lineage>
</organism>
<dbReference type="AlphaFoldDB" id="B9SQC5"/>
<sequence>MKTEARKELTSKRSVKSSGPELQERKNRNTHKKNSSLPAKNDIIWIFLTTTSKNCWSLLSLGVNVLEIKENRMGMRVRRERRRRRRRGKVRL</sequence>
<dbReference type="Proteomes" id="UP000008311">
    <property type="component" value="Unassembled WGS sequence"/>
</dbReference>
<proteinExistence type="predicted"/>
<feature type="region of interest" description="Disordered" evidence="1">
    <location>
        <begin position="1"/>
        <end position="36"/>
    </location>
</feature>
<gene>
    <name evidence="2" type="ORF">RCOM_0980430</name>
</gene>
<keyword evidence="3" id="KW-1185">Reference proteome</keyword>
<evidence type="ECO:0000313" key="2">
    <source>
        <dbReference type="EMBL" id="EEF34201.1"/>
    </source>
</evidence>